<reference evidence="15" key="1">
    <citation type="submission" date="2020-11" db="EMBL/GenBank/DDBJ databases">
        <title>Nocardioides sp. CBS4Y-1, whole genome shotgun sequence.</title>
        <authorList>
            <person name="Tuo L."/>
        </authorList>
    </citation>
    <scope>NUCLEOTIDE SEQUENCE</scope>
    <source>
        <strain evidence="15">CBS4Y-1</strain>
    </source>
</reference>
<evidence type="ECO:0000256" key="10">
    <source>
        <dbReference type="ARBA" id="ARBA00039095"/>
    </source>
</evidence>
<evidence type="ECO:0000259" key="14">
    <source>
        <dbReference type="Pfam" id="PF17042"/>
    </source>
</evidence>
<dbReference type="EC" id="2.7.1.217" evidence="10"/>
<keyword evidence="6" id="KW-0119">Carbohydrate metabolism</keyword>
<dbReference type="Gene3D" id="3.40.980.20">
    <property type="entry name" value="Four-carbon acid sugar kinase, nucleotide binding domain"/>
    <property type="match status" value="1"/>
</dbReference>
<evidence type="ECO:0000313" key="15">
    <source>
        <dbReference type="EMBL" id="MBF4160771.1"/>
    </source>
</evidence>
<evidence type="ECO:0000256" key="2">
    <source>
        <dbReference type="ARBA" id="ARBA00022679"/>
    </source>
</evidence>
<feature type="domain" description="Four-carbon acid sugar kinase nucleotide binding" evidence="14">
    <location>
        <begin position="267"/>
        <end position="424"/>
    </location>
</feature>
<keyword evidence="4 15" id="KW-0418">Kinase</keyword>
<dbReference type="NCBIfam" id="NF043035">
    <property type="entry name" value="OxoTetrKin"/>
    <property type="match status" value="1"/>
</dbReference>
<evidence type="ECO:0000313" key="16">
    <source>
        <dbReference type="Proteomes" id="UP000656804"/>
    </source>
</evidence>
<comment type="function">
    <text evidence="9">Catalyzes the ATP-dependent phosphorylation of 3-oxo-tetronate to 3-oxo-tetronate 4-phosphate.</text>
</comment>
<comment type="caution">
    <text evidence="15">The sequence shown here is derived from an EMBL/GenBank/DDBJ whole genome shotgun (WGS) entry which is preliminary data.</text>
</comment>
<evidence type="ECO:0000256" key="9">
    <source>
        <dbReference type="ARBA" id="ARBA00037335"/>
    </source>
</evidence>
<accession>A0A930UYV0</accession>
<sequence length="431" mass="43933">MPSSDPAPGSRPRGPWLGIVADDVTGATDVAAYVTRTGESVVQLFGVPEGSLPEVADADCVVVALKTRSIAAADAVEQSLAATRWLESVGVEHVYVKYCSTFDSTPAGNIGPVVDAIAEHRGAGAVLVAPAAPENGRTVYRSRLFVHDQLLAESPMRDHPLNPMRESDLRVVLAEQSDVPIAAVVLPEVLQGPEIVQRAIDALADPRVNVVADAVTEADLGVLGQVALRHRVSSGSAGLAAGIAASAGHGDVARASALPEPPAGPVVVLSGSCSSATRAQVERFAAEHPSFVLDPVALDAGPEHLMVALAFVEEALAAGEVPLVYSTTDPAALVGVQERLGVEHAASLVEAAVGALVGRLVEGGVRRVVVAGGETSGAVVAALGPAGVRIGVEVAPGVPWTITLGDEPVGLLLKSGNFGGPDFFEQAASWT</sequence>
<evidence type="ECO:0000256" key="11">
    <source>
        <dbReference type="ARBA" id="ARBA00039461"/>
    </source>
</evidence>
<organism evidence="15 16">
    <name type="scientific">Nocardioides acrostichi</name>
    <dbReference type="NCBI Taxonomy" id="2784339"/>
    <lineage>
        <taxon>Bacteria</taxon>
        <taxon>Bacillati</taxon>
        <taxon>Actinomycetota</taxon>
        <taxon>Actinomycetes</taxon>
        <taxon>Propionibacteriales</taxon>
        <taxon>Nocardioidaceae</taxon>
        <taxon>Nocardioides</taxon>
    </lineage>
</organism>
<dbReference type="Gene3D" id="3.40.50.10840">
    <property type="entry name" value="Putative sugar-binding, N-terminal domain"/>
    <property type="match status" value="1"/>
</dbReference>
<proteinExistence type="inferred from homology"/>
<evidence type="ECO:0000256" key="4">
    <source>
        <dbReference type="ARBA" id="ARBA00022777"/>
    </source>
</evidence>
<keyword evidence="2" id="KW-0808">Transferase</keyword>
<dbReference type="AlphaFoldDB" id="A0A930UYV0"/>
<evidence type="ECO:0000256" key="7">
    <source>
        <dbReference type="ARBA" id="ARBA00035898"/>
    </source>
</evidence>
<keyword evidence="3" id="KW-0547">Nucleotide-binding</keyword>
<dbReference type="GO" id="GO:0016301">
    <property type="term" value="F:kinase activity"/>
    <property type="evidence" value="ECO:0007669"/>
    <property type="project" value="UniProtKB-KW"/>
</dbReference>
<dbReference type="InterPro" id="IPR010737">
    <property type="entry name" value="4-carb_acid_sugar_kinase_N"/>
</dbReference>
<evidence type="ECO:0000256" key="12">
    <source>
        <dbReference type="ARBA" id="ARBA00041377"/>
    </source>
</evidence>
<comment type="catalytic activity">
    <reaction evidence="8">
        <text>3-dehydro-D-erythronate + ATP = 3-dehydro-4-O-phospho-D-erythronate + ADP + H(+)</text>
        <dbReference type="Rhea" id="RHEA:52556"/>
        <dbReference type="ChEBI" id="CHEBI:15378"/>
        <dbReference type="ChEBI" id="CHEBI:30616"/>
        <dbReference type="ChEBI" id="CHEBI:57958"/>
        <dbReference type="ChEBI" id="CHEBI:136593"/>
        <dbReference type="ChEBI" id="CHEBI:456216"/>
        <dbReference type="EC" id="2.7.1.217"/>
    </reaction>
</comment>
<feature type="domain" description="Four-carbon acid sugar kinase N-terminal" evidence="13">
    <location>
        <begin position="17"/>
        <end position="242"/>
    </location>
</feature>
<dbReference type="InterPro" id="IPR037051">
    <property type="entry name" value="4-carb_acid_sugar_kinase_N_sf"/>
</dbReference>
<dbReference type="InterPro" id="IPR031475">
    <property type="entry name" value="NBD_C"/>
</dbReference>
<keyword evidence="5" id="KW-0067">ATP-binding</keyword>
<comment type="catalytic activity">
    <reaction evidence="7">
        <text>3-dehydro-L-erythronate + ATP = 3-dehydro-4-O-phospho-L-erythronate + ADP + H(+)</text>
        <dbReference type="Rhea" id="RHEA:52552"/>
        <dbReference type="ChEBI" id="CHEBI:15378"/>
        <dbReference type="ChEBI" id="CHEBI:30616"/>
        <dbReference type="ChEBI" id="CHEBI:136592"/>
        <dbReference type="ChEBI" id="CHEBI:136670"/>
        <dbReference type="ChEBI" id="CHEBI:456216"/>
        <dbReference type="EC" id="2.7.1.217"/>
    </reaction>
</comment>
<evidence type="ECO:0000256" key="6">
    <source>
        <dbReference type="ARBA" id="ARBA00023277"/>
    </source>
</evidence>
<dbReference type="InterPro" id="IPR042213">
    <property type="entry name" value="NBD_C_sf"/>
</dbReference>
<name>A0A930UYV0_9ACTN</name>
<evidence type="ECO:0000256" key="1">
    <source>
        <dbReference type="ARBA" id="ARBA00005715"/>
    </source>
</evidence>
<dbReference type="Proteomes" id="UP000656804">
    <property type="component" value="Unassembled WGS sequence"/>
</dbReference>
<dbReference type="RefSeq" id="WP_194501950.1">
    <property type="nucleotide sequence ID" value="NZ_JADIVZ010000001.1"/>
</dbReference>
<dbReference type="SUPFAM" id="SSF142764">
    <property type="entry name" value="YgbK-like"/>
    <property type="match status" value="1"/>
</dbReference>
<protein>
    <recommendedName>
        <fullName evidence="11">3-oxo-tetronate kinase</fullName>
        <ecNumber evidence="10">2.7.1.217</ecNumber>
    </recommendedName>
    <alternativeName>
        <fullName evidence="12">3-dehydrotetronate 4-kinase</fullName>
    </alternativeName>
</protein>
<dbReference type="InterPro" id="IPR050007">
    <property type="entry name" value="OtnK"/>
</dbReference>
<evidence type="ECO:0000259" key="13">
    <source>
        <dbReference type="Pfam" id="PF07005"/>
    </source>
</evidence>
<evidence type="ECO:0000256" key="5">
    <source>
        <dbReference type="ARBA" id="ARBA00022840"/>
    </source>
</evidence>
<comment type="similarity">
    <text evidence="1">Belongs to the four-carbon acid sugar kinase family.</text>
</comment>
<dbReference type="EMBL" id="JADIVZ010000001">
    <property type="protein sequence ID" value="MBF4160771.1"/>
    <property type="molecule type" value="Genomic_DNA"/>
</dbReference>
<gene>
    <name evidence="15" type="ORF">ISG29_03660</name>
</gene>
<keyword evidence="16" id="KW-1185">Reference proteome</keyword>
<evidence type="ECO:0000256" key="8">
    <source>
        <dbReference type="ARBA" id="ARBA00036346"/>
    </source>
</evidence>
<dbReference type="Pfam" id="PF07005">
    <property type="entry name" value="SBD_N"/>
    <property type="match status" value="1"/>
</dbReference>
<evidence type="ECO:0000256" key="3">
    <source>
        <dbReference type="ARBA" id="ARBA00022741"/>
    </source>
</evidence>
<dbReference type="Pfam" id="PF17042">
    <property type="entry name" value="NBD_C"/>
    <property type="match status" value="1"/>
</dbReference>
<dbReference type="GO" id="GO:0005524">
    <property type="term" value="F:ATP binding"/>
    <property type="evidence" value="ECO:0007669"/>
    <property type="project" value="UniProtKB-KW"/>
</dbReference>